<dbReference type="OrthoDB" id="7873796at2"/>
<dbReference type="Gene3D" id="1.10.760.10">
    <property type="entry name" value="Cytochrome c-like domain"/>
    <property type="match status" value="1"/>
</dbReference>
<comment type="caution">
    <text evidence="7">The sequence shown here is derived from an EMBL/GenBank/DDBJ whole genome shotgun (WGS) entry which is preliminary data.</text>
</comment>
<dbReference type="EMBL" id="LPUX01000067">
    <property type="protein sequence ID" value="OAP35311.1"/>
    <property type="molecule type" value="Genomic_DNA"/>
</dbReference>
<dbReference type="InterPro" id="IPR036909">
    <property type="entry name" value="Cyt_c-like_dom_sf"/>
</dbReference>
<name>A0A178XJB8_9HYPH</name>
<keyword evidence="8" id="KW-1185">Reference proteome</keyword>
<evidence type="ECO:0000256" key="3">
    <source>
        <dbReference type="ARBA" id="ARBA00023004"/>
    </source>
</evidence>
<evidence type="ECO:0000256" key="5">
    <source>
        <dbReference type="SAM" id="SignalP"/>
    </source>
</evidence>
<gene>
    <name evidence="7" type="ORF">AU381_25590</name>
</gene>
<evidence type="ECO:0000313" key="7">
    <source>
        <dbReference type="EMBL" id="OAP35311.1"/>
    </source>
</evidence>
<keyword evidence="2 4" id="KW-0479">Metal-binding</keyword>
<keyword evidence="3 4" id="KW-0408">Iron</keyword>
<proteinExistence type="predicted"/>
<dbReference type="AlphaFoldDB" id="A0A178XJB8"/>
<dbReference type="Proteomes" id="UP000094025">
    <property type="component" value="Unassembled WGS sequence"/>
</dbReference>
<dbReference type="Pfam" id="PF00034">
    <property type="entry name" value="Cytochrom_C"/>
    <property type="match status" value="1"/>
</dbReference>
<dbReference type="InterPro" id="IPR009056">
    <property type="entry name" value="Cyt_c-like_dom"/>
</dbReference>
<feature type="signal peptide" evidence="5">
    <location>
        <begin position="1"/>
        <end position="24"/>
    </location>
</feature>
<sequence>MKRICGLQSAVAVALLLMVNGESAAADRLRGRAIAQRWCSECHVVAPGQVRGSDTVPTFAQIGESERFDERSLSTFLATPHHSRMPNLSLTRTEIADLVAYMKSKEP</sequence>
<dbReference type="GO" id="GO:0020037">
    <property type="term" value="F:heme binding"/>
    <property type="evidence" value="ECO:0007669"/>
    <property type="project" value="InterPro"/>
</dbReference>
<dbReference type="PROSITE" id="PS51007">
    <property type="entry name" value="CYTC"/>
    <property type="match status" value="1"/>
</dbReference>
<dbReference type="GO" id="GO:0009055">
    <property type="term" value="F:electron transfer activity"/>
    <property type="evidence" value="ECO:0007669"/>
    <property type="project" value="InterPro"/>
</dbReference>
<evidence type="ECO:0000256" key="1">
    <source>
        <dbReference type="ARBA" id="ARBA00022617"/>
    </source>
</evidence>
<evidence type="ECO:0000259" key="6">
    <source>
        <dbReference type="PROSITE" id="PS51007"/>
    </source>
</evidence>
<reference evidence="7 8" key="1">
    <citation type="journal article" date="2016" name="Int. J. Syst. Evol. Microbiol.">
        <title>Ensifer glycinis sp. nov., an novel rhizobial species associated with Glycine spp.</title>
        <authorList>
            <person name="Yan H."/>
            <person name="Yan J."/>
            <person name="Sui X.H."/>
            <person name="Wang E.T."/>
            <person name="Chen W.X."/>
            <person name="Zhang X.X."/>
            <person name="Chen W.F."/>
        </authorList>
    </citation>
    <scope>NUCLEOTIDE SEQUENCE [LARGE SCALE GENOMIC DNA]</scope>
    <source>
        <strain evidence="7 8">CCBAU 23380</strain>
    </source>
</reference>
<protein>
    <submittedName>
        <fullName evidence="7">Cytochrome C</fullName>
    </submittedName>
</protein>
<dbReference type="STRING" id="1472378.AU381_25590"/>
<dbReference type="GO" id="GO:0046872">
    <property type="term" value="F:metal ion binding"/>
    <property type="evidence" value="ECO:0007669"/>
    <property type="project" value="UniProtKB-KW"/>
</dbReference>
<evidence type="ECO:0000313" key="8">
    <source>
        <dbReference type="Proteomes" id="UP000094025"/>
    </source>
</evidence>
<dbReference type="SUPFAM" id="SSF46626">
    <property type="entry name" value="Cytochrome c"/>
    <property type="match status" value="1"/>
</dbReference>
<accession>A0A178XJB8</accession>
<evidence type="ECO:0000256" key="2">
    <source>
        <dbReference type="ARBA" id="ARBA00022723"/>
    </source>
</evidence>
<keyword evidence="5" id="KW-0732">Signal</keyword>
<feature type="chain" id="PRO_5008096929" evidence="5">
    <location>
        <begin position="25"/>
        <end position="107"/>
    </location>
</feature>
<evidence type="ECO:0000256" key="4">
    <source>
        <dbReference type="PROSITE-ProRule" id="PRU00433"/>
    </source>
</evidence>
<keyword evidence="1 4" id="KW-0349">Heme</keyword>
<feature type="domain" description="Cytochrome c" evidence="6">
    <location>
        <begin position="26"/>
        <end position="106"/>
    </location>
</feature>
<organism evidence="7 8">
    <name type="scientific">Sinorhizobium glycinis</name>
    <dbReference type="NCBI Taxonomy" id="1472378"/>
    <lineage>
        <taxon>Bacteria</taxon>
        <taxon>Pseudomonadati</taxon>
        <taxon>Pseudomonadota</taxon>
        <taxon>Alphaproteobacteria</taxon>
        <taxon>Hyphomicrobiales</taxon>
        <taxon>Rhizobiaceae</taxon>
        <taxon>Sinorhizobium/Ensifer group</taxon>
        <taxon>Sinorhizobium</taxon>
    </lineage>
</organism>